<feature type="domain" description="Cyclin N-terminal" evidence="1">
    <location>
        <begin position="47"/>
        <end position="144"/>
    </location>
</feature>
<dbReference type="Proteomes" id="UP000193498">
    <property type="component" value="Unassembled WGS sequence"/>
</dbReference>
<name>A0A1Y1YAL9_9FUNG</name>
<reference evidence="2 3" key="1">
    <citation type="submission" date="2016-07" db="EMBL/GenBank/DDBJ databases">
        <title>Pervasive Adenine N6-methylation of Active Genes in Fungi.</title>
        <authorList>
            <consortium name="DOE Joint Genome Institute"/>
            <person name="Mondo S.J."/>
            <person name="Dannebaum R.O."/>
            <person name="Kuo R.C."/>
            <person name="Labutti K."/>
            <person name="Haridas S."/>
            <person name="Kuo A."/>
            <person name="Salamov A."/>
            <person name="Ahrendt S.R."/>
            <person name="Lipzen A."/>
            <person name="Sullivan W."/>
            <person name="Andreopoulos W.B."/>
            <person name="Clum A."/>
            <person name="Lindquist E."/>
            <person name="Daum C."/>
            <person name="Ramamoorthy G.K."/>
            <person name="Gryganskyi A."/>
            <person name="Culley D."/>
            <person name="Magnuson J.K."/>
            <person name="James T.Y."/>
            <person name="O'Malley M.A."/>
            <person name="Stajich J.E."/>
            <person name="Spatafora J.W."/>
            <person name="Visel A."/>
            <person name="Grigoriev I.V."/>
        </authorList>
    </citation>
    <scope>NUCLEOTIDE SEQUENCE [LARGE SCALE GENOMIC DNA]</scope>
    <source>
        <strain evidence="2 3">CBS 931.73</strain>
    </source>
</reference>
<dbReference type="GO" id="GO:0016538">
    <property type="term" value="F:cyclin-dependent protein serine/threonine kinase regulator activity"/>
    <property type="evidence" value="ECO:0007669"/>
    <property type="project" value="TreeGrafter"/>
</dbReference>
<dbReference type="InParanoid" id="A0A1Y1YAL9"/>
<dbReference type="SUPFAM" id="SSF47954">
    <property type="entry name" value="Cyclin-like"/>
    <property type="match status" value="1"/>
</dbReference>
<gene>
    <name evidence="2" type="ORF">K493DRAFT_260881</name>
</gene>
<dbReference type="PANTHER" id="PTHR15615">
    <property type="match status" value="1"/>
</dbReference>
<dbReference type="PANTHER" id="PTHR15615:SF10">
    <property type="entry name" value="PHO85 CYCLIN-2-RELATED"/>
    <property type="match status" value="1"/>
</dbReference>
<dbReference type="STRING" id="1314790.A0A1Y1YAL9"/>
<dbReference type="EMBL" id="MCFE01000189">
    <property type="protein sequence ID" value="ORX95013.1"/>
    <property type="molecule type" value="Genomic_DNA"/>
</dbReference>
<dbReference type="InterPro" id="IPR013922">
    <property type="entry name" value="Cyclin_PHO80-like"/>
</dbReference>
<comment type="caution">
    <text evidence="2">The sequence shown here is derived from an EMBL/GenBank/DDBJ whole genome shotgun (WGS) entry which is preliminary data.</text>
</comment>
<evidence type="ECO:0000313" key="3">
    <source>
        <dbReference type="Proteomes" id="UP000193498"/>
    </source>
</evidence>
<evidence type="ECO:0000313" key="2">
    <source>
        <dbReference type="EMBL" id="ORX95013.1"/>
    </source>
</evidence>
<dbReference type="InterPro" id="IPR036915">
    <property type="entry name" value="Cyclin-like_sf"/>
</dbReference>
<protein>
    <recommendedName>
        <fullName evidence="1">Cyclin N-terminal domain-containing protein</fullName>
    </recommendedName>
</protein>
<dbReference type="InterPro" id="IPR006671">
    <property type="entry name" value="Cyclin_N"/>
</dbReference>
<evidence type="ECO:0000259" key="1">
    <source>
        <dbReference type="Pfam" id="PF00134"/>
    </source>
</evidence>
<accession>A0A1Y1YAL9</accession>
<organism evidence="2 3">
    <name type="scientific">Basidiobolus meristosporus CBS 931.73</name>
    <dbReference type="NCBI Taxonomy" id="1314790"/>
    <lineage>
        <taxon>Eukaryota</taxon>
        <taxon>Fungi</taxon>
        <taxon>Fungi incertae sedis</taxon>
        <taxon>Zoopagomycota</taxon>
        <taxon>Entomophthoromycotina</taxon>
        <taxon>Basidiobolomycetes</taxon>
        <taxon>Basidiobolales</taxon>
        <taxon>Basidiobolaceae</taxon>
        <taxon>Basidiobolus</taxon>
    </lineage>
</organism>
<keyword evidence="3" id="KW-1185">Reference proteome</keyword>
<dbReference type="GO" id="GO:0000307">
    <property type="term" value="C:cyclin-dependent protein kinase holoenzyme complex"/>
    <property type="evidence" value="ECO:0007669"/>
    <property type="project" value="TreeGrafter"/>
</dbReference>
<dbReference type="Pfam" id="PF00134">
    <property type="entry name" value="Cyclin_N"/>
    <property type="match status" value="1"/>
</dbReference>
<dbReference type="CDD" id="cd20557">
    <property type="entry name" value="CYCLIN_ScPCL1-like"/>
    <property type="match status" value="1"/>
</dbReference>
<dbReference type="GO" id="GO:0019901">
    <property type="term" value="F:protein kinase binding"/>
    <property type="evidence" value="ECO:0007669"/>
    <property type="project" value="InterPro"/>
</dbReference>
<dbReference type="OrthoDB" id="10250320at2759"/>
<dbReference type="Gene3D" id="1.10.472.10">
    <property type="entry name" value="Cyclin-like"/>
    <property type="match status" value="1"/>
</dbReference>
<dbReference type="AlphaFoldDB" id="A0A1Y1YAL9"/>
<sequence length="165" mass="18758">MPNSVARVQHNPGYKPLPHTLINFTAESMCSLLNCKDRPLVNISLPELLLFIERLTERSRINAITGIVALIYVYRLKAKLPPRAQGEYGTSHRIFLSSLLVASKYLYGDEGLNNRAMAEISGVFSTAQVNLMEKEFLGLLDYQVWVNDKEIQDFLEEHKAELCFI</sequence>
<proteinExistence type="predicted"/>
<dbReference type="GO" id="GO:0005634">
    <property type="term" value="C:nucleus"/>
    <property type="evidence" value="ECO:0007669"/>
    <property type="project" value="TreeGrafter"/>
</dbReference>